<dbReference type="GO" id="GO:0006412">
    <property type="term" value="P:translation"/>
    <property type="evidence" value="ECO:0007669"/>
    <property type="project" value="InterPro"/>
</dbReference>
<dbReference type="SUPFAM" id="SSF57829">
    <property type="entry name" value="Zn-binding ribosomal proteins"/>
    <property type="match status" value="1"/>
</dbReference>
<dbReference type="GO" id="GO:0042790">
    <property type="term" value="P:nucleolar large rRNA transcription by RNA polymerase I"/>
    <property type="evidence" value="ECO:0007669"/>
    <property type="project" value="TreeGrafter"/>
</dbReference>
<comment type="similarity">
    <text evidence="5">In the N-terminal section; belongs to the ubiquitin family.</text>
</comment>
<dbReference type="GO" id="GO:0001164">
    <property type="term" value="F:RNA polymerase I core promoter sequence-specific DNA binding"/>
    <property type="evidence" value="ECO:0007669"/>
    <property type="project" value="InterPro"/>
</dbReference>
<dbReference type="STRING" id="1391915.U7Q3Z8"/>
<gene>
    <name evidence="22" type="ORF">HMPREF1624_00925</name>
</gene>
<evidence type="ECO:0000256" key="20">
    <source>
        <dbReference type="SAM" id="MobiDB-lite"/>
    </source>
</evidence>
<dbReference type="GO" id="GO:0003735">
    <property type="term" value="F:structural constituent of ribosome"/>
    <property type="evidence" value="ECO:0007669"/>
    <property type="project" value="InterPro"/>
</dbReference>
<dbReference type="SUPFAM" id="SSF54236">
    <property type="entry name" value="Ubiquitin-like"/>
    <property type="match status" value="1"/>
</dbReference>
<dbReference type="GO" id="GO:0005737">
    <property type="term" value="C:cytoplasm"/>
    <property type="evidence" value="ECO:0007669"/>
    <property type="project" value="UniProtKB-SubCell"/>
</dbReference>
<evidence type="ECO:0000313" key="23">
    <source>
        <dbReference type="Proteomes" id="UP000018087"/>
    </source>
</evidence>
<evidence type="ECO:0000259" key="21">
    <source>
        <dbReference type="PROSITE" id="PS50053"/>
    </source>
</evidence>
<evidence type="ECO:0000256" key="10">
    <source>
        <dbReference type="ARBA" id="ARBA00022771"/>
    </source>
</evidence>
<evidence type="ECO:0000256" key="14">
    <source>
        <dbReference type="ARBA" id="ARBA00023125"/>
    </source>
</evidence>
<dbReference type="GO" id="GO:0008270">
    <property type="term" value="F:zinc ion binding"/>
    <property type="evidence" value="ECO:0007669"/>
    <property type="project" value="UniProtKB-KW"/>
</dbReference>
<comment type="subcellular location">
    <subcellularLocation>
        <location evidence="2">Cytoplasm</location>
    </subcellularLocation>
    <subcellularLocation>
        <location evidence="3">Nucleus</location>
        <location evidence="3">Nucleolus</location>
    </subcellularLocation>
</comment>
<evidence type="ECO:0000256" key="11">
    <source>
        <dbReference type="ARBA" id="ARBA00022833"/>
    </source>
</evidence>
<dbReference type="InterPro" id="IPR048540">
    <property type="entry name" value="Rrn7_cyclin_N"/>
</dbReference>
<comment type="similarity">
    <text evidence="6">In the C-terminal section; belongs to the eukaryotic ribosomal protein eL40 family.</text>
</comment>
<dbReference type="SMART" id="SM01377">
    <property type="entry name" value="Ribosomal_L40e"/>
    <property type="match status" value="1"/>
</dbReference>
<dbReference type="InterPro" id="IPR001975">
    <property type="entry name" value="Ribosomal_eL40_dom"/>
</dbReference>
<dbReference type="eggNOG" id="KOG0003">
    <property type="taxonomic scope" value="Eukaryota"/>
</dbReference>
<keyword evidence="17" id="KW-0687">Ribonucleoprotein</keyword>
<evidence type="ECO:0000256" key="18">
    <source>
        <dbReference type="ARBA" id="ARBA00035124"/>
    </source>
</evidence>
<dbReference type="PANTHER" id="PTHR31576:SF2">
    <property type="entry name" value="TATA BOX-BINDING PROTEIN-ASSOCIATED FACTOR RNA POLYMERASE I SUBUNIT B"/>
    <property type="match status" value="1"/>
</dbReference>
<reference evidence="23" key="1">
    <citation type="journal article" date="2014" name="Genome Announc.">
        <title>Genome sequence of the pathogenic fungus Sporothrix schenckii (ATCC 58251).</title>
        <authorList>
            <person name="Cuomo C.A."/>
            <person name="Rodriguez-Del Valle N."/>
            <person name="Perez-Sanchez L."/>
            <person name="Abouelleil A."/>
            <person name="Goldberg J."/>
            <person name="Young S."/>
            <person name="Zeng Q."/>
            <person name="Birren B.W."/>
        </authorList>
    </citation>
    <scope>NUCLEOTIDE SEQUENCE [LARGE SCALE GENOMIC DNA]</scope>
    <source>
        <strain evidence="23">ATCC 58251 / de Perez 2211183</strain>
    </source>
</reference>
<dbReference type="InterPro" id="IPR038587">
    <property type="entry name" value="Ribosomal_eL40_sf"/>
</dbReference>
<evidence type="ECO:0000256" key="17">
    <source>
        <dbReference type="ARBA" id="ARBA00023274"/>
    </source>
</evidence>
<evidence type="ECO:0000256" key="19">
    <source>
        <dbReference type="ARBA" id="ARBA00045962"/>
    </source>
</evidence>
<evidence type="ECO:0000256" key="13">
    <source>
        <dbReference type="ARBA" id="ARBA00023015"/>
    </source>
</evidence>
<evidence type="ECO:0000256" key="9">
    <source>
        <dbReference type="ARBA" id="ARBA00022723"/>
    </source>
</evidence>
<keyword evidence="11" id="KW-0862">Zinc</keyword>
<dbReference type="EMBL" id="KI440842">
    <property type="protein sequence ID" value="ERT02624.1"/>
    <property type="molecule type" value="Genomic_DNA"/>
</dbReference>
<dbReference type="PANTHER" id="PTHR31576">
    <property type="entry name" value="TATA BOX-BINDING PROTEIN-ASSOCIATED FACTOR RNA POLYMERASE I SUBUNIT B"/>
    <property type="match status" value="1"/>
</dbReference>
<dbReference type="InterPro" id="IPR029071">
    <property type="entry name" value="Ubiquitin-like_domsf"/>
</dbReference>
<evidence type="ECO:0000256" key="6">
    <source>
        <dbReference type="ARBA" id="ARBA00010570"/>
    </source>
</evidence>
<keyword evidence="8" id="KW-1017">Isopeptide bond</keyword>
<evidence type="ECO:0000313" key="22">
    <source>
        <dbReference type="EMBL" id="ERT02624.1"/>
    </source>
</evidence>
<dbReference type="Pfam" id="PF01020">
    <property type="entry name" value="Ribosomal_L40e"/>
    <property type="match status" value="1"/>
</dbReference>
<feature type="region of interest" description="Disordered" evidence="20">
    <location>
        <begin position="151"/>
        <end position="224"/>
    </location>
</feature>
<dbReference type="CDD" id="cd01803">
    <property type="entry name" value="Ubl_ubiquitin"/>
    <property type="match status" value="1"/>
</dbReference>
<dbReference type="PRINTS" id="PR00348">
    <property type="entry name" value="UBIQUITIN"/>
</dbReference>
<evidence type="ECO:0000256" key="12">
    <source>
        <dbReference type="ARBA" id="ARBA00022980"/>
    </source>
</evidence>
<evidence type="ECO:0000256" key="1">
    <source>
        <dbReference type="ARBA" id="ARBA00002241"/>
    </source>
</evidence>
<keyword evidence="14" id="KW-0238">DNA-binding</keyword>
<feature type="domain" description="Ubiquitin-like" evidence="21">
    <location>
        <begin position="586"/>
        <end position="658"/>
    </location>
</feature>
<evidence type="ECO:0000256" key="16">
    <source>
        <dbReference type="ARBA" id="ARBA00023242"/>
    </source>
</evidence>
<dbReference type="PROSITE" id="PS50053">
    <property type="entry name" value="UBIQUITIN_2"/>
    <property type="match status" value="1"/>
</dbReference>
<dbReference type="Pfam" id="PF20645">
    <property type="entry name" value="Rrn7_cyclin_C"/>
    <property type="match status" value="1"/>
</dbReference>
<keyword evidence="23" id="KW-1185">Reference proteome</keyword>
<evidence type="ECO:0000256" key="8">
    <source>
        <dbReference type="ARBA" id="ARBA00022499"/>
    </source>
</evidence>
<sequence>MDLASGHRDLRRFRPGDSCDECNARRWYSDSGFHYCENGHLIESYVPTEHEEEGNYGNRGHTARRQKEVREREARHLSGIEARELFLECLQLLLRKQVVWLQQHERQLRGDGEASTSAQSPMAGLESAVRDLWDLRIRYFHGLTVTALADADPRNHGSRSLSRSRSRSQSRATNGTQSGSESDGRTAYSSQQASDTEGGYTSGGSRLSQRRARSRSARKWQSGPDERWNVPGVIETLAICYLGGVLLQLPFRIGDFYRWARNDKIPFLDATKHIPKIMRDRLPPSYLSALTTKLPSLVRGELHEAVVNLVKGFRLNNELHFPGLNVPPILWKWTRDLGLPIDVYTGVLELSRLSRTDYCYPLERPRLYLVDHPDVFLLSTMILVTKLLYPFNNVDDAHRTRPQHILMDWRKWQAVFNASPKRLPVARQLERHGISKLRARDAWSLTEDQIDDYLDWHQQYRLTEKDDPRHMLRLFPLQEIRPRTPFADEPEEALDSRYRLVQETCLVIPNVNEEQTSQKVKGKRPVPIKDEPTLQRLHDHPINRYREESDLSEAAHAFYSRAGEHAQPGAVRKIVTVTNVNPQYSFVKTLTGKTITLEVESSDTIDNVKSKIQDKEGIPPDQQRLIFAGKQLEDGRTLSDYNIQKESTLHLVLRLRGGIIEPSLKALASKFNCDKMICRKCYARLPPRATNCRKRKCGHTNQLRPKKKLK</sequence>
<comment type="similarity">
    <text evidence="4">Belongs to the RRN7/TAF1B family.</text>
</comment>
<dbReference type="AlphaFoldDB" id="U7Q3Z8"/>
<dbReference type="SMART" id="SM00213">
    <property type="entry name" value="UBQ"/>
    <property type="match status" value="1"/>
</dbReference>
<evidence type="ECO:0000256" key="15">
    <source>
        <dbReference type="ARBA" id="ARBA00023163"/>
    </source>
</evidence>
<dbReference type="Gene3D" id="3.10.20.90">
    <property type="entry name" value="Phosphatidylinositol 3-kinase Catalytic Subunit, Chain A, domain 1"/>
    <property type="match status" value="1"/>
</dbReference>
<evidence type="ECO:0000256" key="3">
    <source>
        <dbReference type="ARBA" id="ARBA00004604"/>
    </source>
</evidence>
<evidence type="ECO:0000256" key="5">
    <source>
        <dbReference type="ARBA" id="ARBA00008373"/>
    </source>
</evidence>
<dbReference type="Gene3D" id="4.10.1060.50">
    <property type="match status" value="1"/>
</dbReference>
<dbReference type="GO" id="GO:0070860">
    <property type="term" value="C:RNA polymerase I core factor complex"/>
    <property type="evidence" value="ECO:0007669"/>
    <property type="project" value="InterPro"/>
</dbReference>
<dbReference type="HOGENOM" id="CLU_016553_2_0_1"/>
<keyword evidence="16" id="KW-0539">Nucleus</keyword>
<evidence type="ECO:0000256" key="7">
    <source>
        <dbReference type="ARBA" id="ARBA00022490"/>
    </source>
</evidence>
<dbReference type="OrthoDB" id="428577at2759"/>
<evidence type="ECO:0000256" key="4">
    <source>
        <dbReference type="ARBA" id="ARBA00006899"/>
    </source>
</evidence>
<dbReference type="FunFam" id="3.10.20.90:FF:000014">
    <property type="entry name" value="Ubiquitin-60S ribosomal L40 fusion"/>
    <property type="match status" value="1"/>
</dbReference>
<dbReference type="PROSITE" id="PS00299">
    <property type="entry name" value="UBIQUITIN_1"/>
    <property type="match status" value="1"/>
</dbReference>
<comment type="function">
    <text evidence="1">Component of the 60S subunit of the ribosome.</text>
</comment>
<protein>
    <submittedName>
        <fullName evidence="22">Ubiquitin-60S ribosomal protein L40</fullName>
    </submittedName>
</protein>
<dbReference type="InterPro" id="IPR033599">
    <property type="entry name" value="TAF1B/Rrn7"/>
</dbReference>
<name>U7Q3Z8_SPOS1</name>
<keyword evidence="13" id="KW-0805">Transcription regulation</keyword>
<dbReference type="GO" id="GO:0005840">
    <property type="term" value="C:ribosome"/>
    <property type="evidence" value="ECO:0007669"/>
    <property type="project" value="UniProtKB-KW"/>
</dbReference>
<keyword evidence="15" id="KW-0804">Transcription</keyword>
<dbReference type="InterPro" id="IPR011332">
    <property type="entry name" value="Ribosomal_zn-bd"/>
</dbReference>
<dbReference type="InterPro" id="IPR000626">
    <property type="entry name" value="Ubiquitin-like_dom"/>
</dbReference>
<dbReference type="GO" id="GO:0000055">
    <property type="term" value="P:ribosomal large subunit export from nucleus"/>
    <property type="evidence" value="ECO:0007669"/>
    <property type="project" value="UniProtKB-ARBA"/>
</dbReference>
<dbReference type="Pfam" id="PF20644">
    <property type="entry name" value="Rrn7_cyclin_N"/>
    <property type="match status" value="1"/>
</dbReference>
<keyword evidence="9" id="KW-0479">Metal-binding</keyword>
<dbReference type="Pfam" id="PF00240">
    <property type="entry name" value="ubiquitin"/>
    <property type="match status" value="1"/>
</dbReference>
<comment type="function">
    <text evidence="19">Component of the ribosome, a large ribonucleoprotein complex responsible for the synthesis of proteins in the cell. The small ribosomal subunit (SSU) binds messenger RNAs (mRNAs) and translates the encoded message by selecting cognate aminoacyl-transfer RNA (tRNA) molecules. The large subunit (LSU) contains the ribosomal catalytic site termed the peptidyl transferase center (PTC), which catalyzes the formation of peptide bonds, thereby polymerizing the amino acids delivered by tRNAs into a polypeptide chain. The nascent polypeptides leave the ribosome through a tunnel in the LSU and interact with protein factors that function in enzymatic processing, targeting, and the membrane insertion of nascent chains at the exit of the ribosomal tunnel. eL40 is essential for translation of a subset of cellular transcripts, including stress response transcripts, such as DDR2.</text>
</comment>
<comment type="subunit">
    <text evidence="18">Part of the 60S ribosomal subunit.</text>
</comment>
<dbReference type="InterPro" id="IPR048538">
    <property type="entry name" value="Rrn7_cyclin_C"/>
</dbReference>
<dbReference type="Pfam" id="PF11781">
    <property type="entry name" value="Zn_ribbon_RRN7"/>
    <property type="match status" value="1"/>
</dbReference>
<dbReference type="InterPro" id="IPR019954">
    <property type="entry name" value="Ubiquitin_CS"/>
</dbReference>
<evidence type="ECO:0000256" key="2">
    <source>
        <dbReference type="ARBA" id="ARBA00004496"/>
    </source>
</evidence>
<dbReference type="FunFam" id="4.10.1060.50:FF:000001">
    <property type="entry name" value="ubiquitin-60S ribosomal protein L40"/>
    <property type="match status" value="1"/>
</dbReference>
<dbReference type="GO" id="GO:1990904">
    <property type="term" value="C:ribonucleoprotein complex"/>
    <property type="evidence" value="ECO:0007669"/>
    <property type="project" value="UniProtKB-KW"/>
</dbReference>
<organism evidence="22 23">
    <name type="scientific">Sporothrix schenckii (strain ATCC 58251 / de Perez 2211183)</name>
    <name type="common">Rose-picker's disease fungus</name>
    <dbReference type="NCBI Taxonomy" id="1391915"/>
    <lineage>
        <taxon>Eukaryota</taxon>
        <taxon>Fungi</taxon>
        <taxon>Dikarya</taxon>
        <taxon>Ascomycota</taxon>
        <taxon>Pezizomycotina</taxon>
        <taxon>Sordariomycetes</taxon>
        <taxon>Sordariomycetidae</taxon>
        <taxon>Ophiostomatales</taxon>
        <taxon>Ophiostomataceae</taxon>
        <taxon>Sporothrix</taxon>
    </lineage>
</organism>
<accession>U7Q3Z8</accession>
<keyword evidence="10" id="KW-0863">Zinc-finger</keyword>
<dbReference type="Proteomes" id="UP000018087">
    <property type="component" value="Unassembled WGS sequence"/>
</dbReference>
<dbReference type="InterPro" id="IPR021752">
    <property type="entry name" value="TF_Rrn7_Zf"/>
</dbReference>
<keyword evidence="7" id="KW-0963">Cytoplasm</keyword>
<proteinExistence type="inferred from homology"/>
<keyword evidence="12 22" id="KW-0689">Ribosomal protein</keyword>
<dbReference type="InterPro" id="IPR019956">
    <property type="entry name" value="Ubiquitin_dom"/>
</dbReference>
<dbReference type="GO" id="GO:0016567">
    <property type="term" value="P:protein ubiquitination"/>
    <property type="evidence" value="ECO:0007669"/>
    <property type="project" value="UniProtKB-ARBA"/>
</dbReference>
<feature type="compositionally biased region" description="Polar residues" evidence="20">
    <location>
        <begin position="172"/>
        <end position="195"/>
    </location>
</feature>
<feature type="compositionally biased region" description="Basic residues" evidence="20">
    <location>
        <begin position="208"/>
        <end position="218"/>
    </location>
</feature>